<evidence type="ECO:0000259" key="11">
    <source>
        <dbReference type="Pfam" id="PF02880"/>
    </source>
</evidence>
<keyword evidence="3" id="KW-0597">Phosphoprotein</keyword>
<dbReference type="PANTHER" id="PTHR43771">
    <property type="entry name" value="PHOSPHOMANNOMUTASE"/>
    <property type="match status" value="1"/>
</dbReference>
<dbReference type="CDD" id="cd03089">
    <property type="entry name" value="PMM_PGM"/>
    <property type="match status" value="1"/>
</dbReference>
<evidence type="ECO:0000259" key="9">
    <source>
        <dbReference type="Pfam" id="PF02878"/>
    </source>
</evidence>
<dbReference type="Pfam" id="PF02879">
    <property type="entry name" value="PGM_PMM_II"/>
    <property type="match status" value="1"/>
</dbReference>
<organism evidence="12 13">
    <name type="scientific">Candidatus Segetimicrobium genomatis</name>
    <dbReference type="NCBI Taxonomy" id="2569760"/>
    <lineage>
        <taxon>Bacteria</taxon>
        <taxon>Bacillati</taxon>
        <taxon>Candidatus Sysuimicrobiota</taxon>
        <taxon>Candidatus Sysuimicrobiia</taxon>
        <taxon>Candidatus Sysuimicrobiales</taxon>
        <taxon>Candidatus Segetimicrobiaceae</taxon>
        <taxon>Candidatus Segetimicrobium</taxon>
    </lineage>
</organism>
<dbReference type="InterPro" id="IPR036900">
    <property type="entry name" value="A-D-PHexomutase_C_sf"/>
</dbReference>
<evidence type="ECO:0000313" key="12">
    <source>
        <dbReference type="EMBL" id="TMJ11034.1"/>
    </source>
</evidence>
<reference evidence="12 13" key="1">
    <citation type="journal article" date="2019" name="Nat. Microbiol.">
        <title>Mediterranean grassland soil C-N compound turnover is dependent on rainfall and depth, and is mediated by genomically divergent microorganisms.</title>
        <authorList>
            <person name="Diamond S."/>
            <person name="Andeer P.F."/>
            <person name="Li Z."/>
            <person name="Crits-Christoph A."/>
            <person name="Burstein D."/>
            <person name="Anantharaman K."/>
            <person name="Lane K.R."/>
            <person name="Thomas B.C."/>
            <person name="Pan C."/>
            <person name="Northen T.R."/>
            <person name="Banfield J.F."/>
        </authorList>
    </citation>
    <scope>NUCLEOTIDE SEQUENCE [LARGE SCALE GENOMIC DNA]</scope>
    <source>
        <strain evidence="12">NP_5</strain>
    </source>
</reference>
<evidence type="ECO:0000256" key="2">
    <source>
        <dbReference type="ARBA" id="ARBA00010231"/>
    </source>
</evidence>
<dbReference type="Pfam" id="PF02880">
    <property type="entry name" value="PGM_PMM_III"/>
    <property type="match status" value="1"/>
</dbReference>
<dbReference type="Gene3D" id="3.40.120.10">
    <property type="entry name" value="Alpha-D-Glucose-1,6-Bisphosphate, subunit A, domain 3"/>
    <property type="match status" value="3"/>
</dbReference>
<dbReference type="InterPro" id="IPR016066">
    <property type="entry name" value="A-D-PHexomutase_CS"/>
</dbReference>
<evidence type="ECO:0000256" key="1">
    <source>
        <dbReference type="ARBA" id="ARBA00001946"/>
    </source>
</evidence>
<dbReference type="Gene3D" id="3.30.310.50">
    <property type="entry name" value="Alpha-D-phosphohexomutase, C-terminal domain"/>
    <property type="match status" value="1"/>
</dbReference>
<name>A0A537LSN9_9BACT</name>
<dbReference type="EMBL" id="VBAM01000253">
    <property type="protein sequence ID" value="TMJ11034.1"/>
    <property type="molecule type" value="Genomic_DNA"/>
</dbReference>
<keyword evidence="4 7" id="KW-0479">Metal-binding</keyword>
<feature type="domain" description="Alpha-D-phosphohexomutase C-terminal" evidence="8">
    <location>
        <begin position="370"/>
        <end position="441"/>
    </location>
</feature>
<dbReference type="Proteomes" id="UP000320393">
    <property type="component" value="Unassembled WGS sequence"/>
</dbReference>
<evidence type="ECO:0000256" key="6">
    <source>
        <dbReference type="ARBA" id="ARBA00023235"/>
    </source>
</evidence>
<evidence type="ECO:0000313" key="13">
    <source>
        <dbReference type="Proteomes" id="UP000320393"/>
    </source>
</evidence>
<feature type="domain" description="Alpha-D-phosphohexomutase alpha/beta/alpha" evidence="11">
    <location>
        <begin position="255"/>
        <end position="364"/>
    </location>
</feature>
<evidence type="ECO:0000256" key="7">
    <source>
        <dbReference type="RuleBase" id="RU004326"/>
    </source>
</evidence>
<dbReference type="InterPro" id="IPR005843">
    <property type="entry name" value="A-D-PHexomutase_C"/>
</dbReference>
<dbReference type="SUPFAM" id="SSF53738">
    <property type="entry name" value="Phosphoglucomutase, first 3 domains"/>
    <property type="match status" value="3"/>
</dbReference>
<accession>A0A537LSN9</accession>
<comment type="caution">
    <text evidence="12">The sequence shown here is derived from an EMBL/GenBank/DDBJ whole genome shotgun (WGS) entry which is preliminary data.</text>
</comment>
<protein>
    <submittedName>
        <fullName evidence="12">Phosphomannomutase/phosphoglucomutase</fullName>
    </submittedName>
</protein>
<gene>
    <name evidence="12" type="ORF">E6H02_07285</name>
</gene>
<dbReference type="PRINTS" id="PR00509">
    <property type="entry name" value="PGMPMM"/>
</dbReference>
<feature type="domain" description="Alpha-D-phosphohexomutase alpha/beta/alpha" evidence="9">
    <location>
        <begin position="7"/>
        <end position="131"/>
    </location>
</feature>
<comment type="similarity">
    <text evidence="2 7">Belongs to the phosphohexose mutase family.</text>
</comment>
<dbReference type="Pfam" id="PF02878">
    <property type="entry name" value="PGM_PMM_I"/>
    <property type="match status" value="1"/>
</dbReference>
<dbReference type="AlphaFoldDB" id="A0A537LSN9"/>
<feature type="domain" description="Alpha-D-phosphohexomutase alpha/beta/alpha" evidence="10">
    <location>
        <begin position="153"/>
        <end position="250"/>
    </location>
</feature>
<evidence type="ECO:0000259" key="8">
    <source>
        <dbReference type="Pfam" id="PF00408"/>
    </source>
</evidence>
<dbReference type="PROSITE" id="PS00710">
    <property type="entry name" value="PGM_PMM"/>
    <property type="match status" value="1"/>
</dbReference>
<evidence type="ECO:0000259" key="10">
    <source>
        <dbReference type="Pfam" id="PF02879"/>
    </source>
</evidence>
<comment type="cofactor">
    <cofactor evidence="1">
        <name>Mg(2+)</name>
        <dbReference type="ChEBI" id="CHEBI:18420"/>
    </cofactor>
</comment>
<proteinExistence type="inferred from homology"/>
<keyword evidence="6" id="KW-0413">Isomerase</keyword>
<evidence type="ECO:0000256" key="5">
    <source>
        <dbReference type="ARBA" id="ARBA00022842"/>
    </source>
</evidence>
<dbReference type="SUPFAM" id="SSF55957">
    <property type="entry name" value="Phosphoglucomutase, C-terminal domain"/>
    <property type="match status" value="1"/>
</dbReference>
<dbReference type="InterPro" id="IPR005846">
    <property type="entry name" value="A-D-PHexomutase_a/b/a-III"/>
</dbReference>
<dbReference type="GO" id="GO:0000287">
    <property type="term" value="F:magnesium ion binding"/>
    <property type="evidence" value="ECO:0007669"/>
    <property type="project" value="InterPro"/>
</dbReference>
<dbReference type="InterPro" id="IPR005845">
    <property type="entry name" value="A-D-PHexomutase_a/b/a-II"/>
</dbReference>
<sequence length="457" mass="49972">MTLSPTIFREYDIRGIVGRELDPEAAEAIARAFGTYLANAGVRRAVIGHDNRASSPALYEAAVRGLASTGCDVITIGLAVTPMLYFAQRHFGVDGGVMVTASHNPPEFNGFKLAHGPGTLYGAQIQEIRRLAEVPAVRAGAGAVEAREILPAYAAMLRDRIRLGPRRLRVVADCGNGTASGMVPDILRAWEVDVIPLYCDSDPTFPHHHPDPVDPQNLRDLIREVAASRADVGLGFDGDGDRIGAVDDHGEILWGDLLMALFWREILAAHPGATALVEVKCSQALIDEIRRLGGRPQFTPTGHSLIKARMRDLGAVFAGEMSGHMFFADEYYGYDDAIYAAGRLLRILSRTERPLSALAGEIPRYHNTPEIRVACPDDRKHEVVARLVREFKARYEVIDIDGVRVVFPDGWGLVRASNTQPVLVVRAEGTTPEALDRIKAVLEAALRRYPEVAPVPW</sequence>
<dbReference type="InterPro" id="IPR016055">
    <property type="entry name" value="A-D-PHexomutase_a/b/a-I/II/III"/>
</dbReference>
<keyword evidence="5 7" id="KW-0460">Magnesium</keyword>
<evidence type="ECO:0000256" key="3">
    <source>
        <dbReference type="ARBA" id="ARBA00022553"/>
    </source>
</evidence>
<dbReference type="PANTHER" id="PTHR43771:SF2">
    <property type="entry name" value="PHOSPHOMANNOMUTASE_PHOSPHOGLUCOMUTASE"/>
    <property type="match status" value="1"/>
</dbReference>
<dbReference type="InterPro" id="IPR005844">
    <property type="entry name" value="A-D-PHexomutase_a/b/a-I"/>
</dbReference>
<evidence type="ECO:0000256" key="4">
    <source>
        <dbReference type="ARBA" id="ARBA00022723"/>
    </source>
</evidence>
<dbReference type="InterPro" id="IPR005841">
    <property type="entry name" value="Alpha-D-phosphohexomutase_SF"/>
</dbReference>
<dbReference type="GO" id="GO:0005975">
    <property type="term" value="P:carbohydrate metabolic process"/>
    <property type="evidence" value="ECO:0007669"/>
    <property type="project" value="InterPro"/>
</dbReference>
<dbReference type="Pfam" id="PF00408">
    <property type="entry name" value="PGM_PMM_IV"/>
    <property type="match status" value="1"/>
</dbReference>
<dbReference type="GO" id="GO:0016868">
    <property type="term" value="F:intramolecular phosphotransferase activity"/>
    <property type="evidence" value="ECO:0007669"/>
    <property type="project" value="InterPro"/>
</dbReference>